<keyword evidence="2" id="KW-1185">Reference proteome</keyword>
<evidence type="ECO:0000313" key="1">
    <source>
        <dbReference type="EMBL" id="MDX6189137.1"/>
    </source>
</evidence>
<accession>A0ABU4R996</accession>
<evidence type="ECO:0000313" key="2">
    <source>
        <dbReference type="Proteomes" id="UP001273350"/>
    </source>
</evidence>
<dbReference type="EMBL" id="JAWXVI010000004">
    <property type="protein sequence ID" value="MDX6189137.1"/>
    <property type="molecule type" value="Genomic_DNA"/>
</dbReference>
<sequence length="186" mass="21749">MKLFICFLLFLNPSVNFDYKKRILPYSIVISKADLIVEGSITSVSKGKYELLINQFIKGKSTPKIKVEIFEDWMCDRRIEKPKAGQKLILFLEKENSYYSIINQSTGELFVSKDNSVRTFMMDKFPKSTVLKKGITMFLDTYTCQGNLNDRFLQNIHFQKKKTSTEIDKMKKENEFFKYLVGEGIQ</sequence>
<evidence type="ECO:0008006" key="3">
    <source>
        <dbReference type="Google" id="ProtNLM"/>
    </source>
</evidence>
<proteinExistence type="predicted"/>
<protein>
    <recommendedName>
        <fullName evidence="3">DUF4369 domain-containing protein</fullName>
    </recommendedName>
</protein>
<dbReference type="Proteomes" id="UP001273350">
    <property type="component" value="Unassembled WGS sequence"/>
</dbReference>
<name>A0ABU4R996_9FLAO</name>
<reference evidence="1 2" key="1">
    <citation type="submission" date="2023-11" db="EMBL/GenBank/DDBJ databases">
        <title>Unpublished Manusciprt.</title>
        <authorList>
            <person name="Saticioglu I.B."/>
            <person name="Ay H."/>
            <person name="Ajmi N."/>
            <person name="Altun S."/>
            <person name="Duman M."/>
        </authorList>
    </citation>
    <scope>NUCLEOTIDE SEQUENCE [LARGE SCALE GENOMIC DNA]</scope>
    <source>
        <strain evidence="1 2">Fl-318</strain>
    </source>
</reference>
<dbReference type="RefSeq" id="WP_230001894.1">
    <property type="nucleotide sequence ID" value="NZ_CP087134.1"/>
</dbReference>
<comment type="caution">
    <text evidence="1">The sequence shown here is derived from an EMBL/GenBank/DDBJ whole genome shotgun (WGS) entry which is preliminary data.</text>
</comment>
<organism evidence="1 2">
    <name type="scientific">Flavobacterium cupriresistens</name>
    <dbReference type="NCBI Taxonomy" id="2893885"/>
    <lineage>
        <taxon>Bacteria</taxon>
        <taxon>Pseudomonadati</taxon>
        <taxon>Bacteroidota</taxon>
        <taxon>Flavobacteriia</taxon>
        <taxon>Flavobacteriales</taxon>
        <taxon>Flavobacteriaceae</taxon>
        <taxon>Flavobacterium</taxon>
    </lineage>
</organism>
<gene>
    <name evidence="1" type="ORF">SGQ83_07255</name>
</gene>